<feature type="compositionally biased region" description="Low complexity" evidence="1">
    <location>
        <begin position="380"/>
        <end position="404"/>
    </location>
</feature>
<dbReference type="Proteomes" id="UP000193866">
    <property type="component" value="Unassembled WGS sequence"/>
</dbReference>
<proteinExistence type="predicted"/>
<evidence type="ECO:0000313" key="4">
    <source>
        <dbReference type="Proteomes" id="UP000193866"/>
    </source>
</evidence>
<dbReference type="STRING" id="1108812.AWC16_19280"/>
<feature type="compositionally biased region" description="Gly residues" evidence="1">
    <location>
        <begin position="273"/>
        <end position="288"/>
    </location>
</feature>
<comment type="caution">
    <text evidence="3">The sequence shown here is derived from an EMBL/GenBank/DDBJ whole genome shotgun (WGS) entry which is preliminary data.</text>
</comment>
<feature type="compositionally biased region" description="Low complexity" evidence="1">
    <location>
        <begin position="191"/>
        <end position="211"/>
    </location>
</feature>
<dbReference type="InterPro" id="IPR057746">
    <property type="entry name" value="CpnT-like_N"/>
</dbReference>
<dbReference type="RefSeq" id="WP_085266184.1">
    <property type="nucleotide sequence ID" value="NZ_LQPG01000035.1"/>
</dbReference>
<dbReference type="OrthoDB" id="4753947at2"/>
<evidence type="ECO:0000256" key="1">
    <source>
        <dbReference type="SAM" id="MobiDB-lite"/>
    </source>
</evidence>
<evidence type="ECO:0000313" key="3">
    <source>
        <dbReference type="EMBL" id="ORW08542.1"/>
    </source>
</evidence>
<accession>A0A1X1YBQ0</accession>
<feature type="region of interest" description="Disordered" evidence="1">
    <location>
        <begin position="159"/>
        <end position="309"/>
    </location>
</feature>
<dbReference type="AlphaFoldDB" id="A0A1X1YBQ0"/>
<dbReference type="Pfam" id="PF25547">
    <property type="entry name" value="WXG100_2"/>
    <property type="match status" value="1"/>
</dbReference>
<name>A0A1X1YBQ0_9MYCO</name>
<feature type="region of interest" description="Disordered" evidence="1">
    <location>
        <begin position="442"/>
        <end position="480"/>
    </location>
</feature>
<gene>
    <name evidence="3" type="ORF">AWC16_19280</name>
</gene>
<feature type="compositionally biased region" description="Low complexity" evidence="1">
    <location>
        <begin position="226"/>
        <end position="243"/>
    </location>
</feature>
<feature type="compositionally biased region" description="Gly residues" evidence="1">
    <location>
        <begin position="463"/>
        <end position="480"/>
    </location>
</feature>
<feature type="compositionally biased region" description="Low complexity" evidence="1">
    <location>
        <begin position="258"/>
        <end position="272"/>
    </location>
</feature>
<keyword evidence="4" id="KW-1185">Reference proteome</keyword>
<sequence length="818" mass="81743">MAGAEEVIGSSWPTDSETAVHDAAKEQLRLAGLLHDASQTAGHGRDYALDEMEGEAAEGIATKFGIHVGELSDRALQHQQIAGWLTAYAGAITTAKKAINGAVAIHSIDHVAPKTEFHTQAQKDSSLQAAHSVVEQAATTLYTAKSQVATGIALGTKPPLMPQLPKGGLSAPTAGTEASGPDGLPSNFPNGGLTPPGLTPPGLSSPGLSSPDLPPAPSLTPPTAPASPLSAPASAGGPAAPAASIPPPTLPTEMAGTPASSLPSAAESSPMSGMGGMPMSGMPMGGSGMPMQPPQMPQMPTQTPGADIAKTAGDTIGKLAGGNGGGGAQSLDSATLDKLLDANSSSSDGGGLDDGKGLSFKDDDKSLASATGGGLGHNGSGASTTLTNPYSPANANPSLNNPTPLVGPPSPAAPTITATPPVVSAPVTELSGDESIPHQATYSASHAGVADAPGVTSPASGPNTGGAGGPGGQQQVGGALGAYPPGAAGFTPMPPMGAMGAGAGMGAMGAPASIPAMAAGGAAAAAAPMLLPTSTTTKTEAAASSLFADPAGSANSNSERLAVLPPEQAVAHEHLAGVLKAFRDRPGMAWTTVKVAIGVFIYEEPGLPTQRIRYVMATTDGLSLIPMNVKVPSGIELLGGLIDPTGSFFAEWSGNERPAMKLVAAADSYPHLLGDLDYLVSNDTTDGTLSPAQAGDVVEVVQSKTQTEALIATHKASPATRPRMTVEWPRIAPQQAADALAAFGRAWRFNDGSPTDPAEATARLWAARWGSGNRVMERPDDYPAVLATFWYEEGMEALALGRLDDAAYAANALADINP</sequence>
<protein>
    <recommendedName>
        <fullName evidence="2">Outer membrane channel protein CpnT-like N-terminal domain-containing protein</fullName>
    </recommendedName>
</protein>
<feature type="region of interest" description="Disordered" evidence="1">
    <location>
        <begin position="371"/>
        <end position="419"/>
    </location>
</feature>
<organism evidence="3 4">
    <name type="scientific">Mycolicibacter longobardus</name>
    <dbReference type="NCBI Taxonomy" id="1108812"/>
    <lineage>
        <taxon>Bacteria</taxon>
        <taxon>Bacillati</taxon>
        <taxon>Actinomycetota</taxon>
        <taxon>Actinomycetes</taxon>
        <taxon>Mycobacteriales</taxon>
        <taxon>Mycobacteriaceae</taxon>
        <taxon>Mycolicibacter</taxon>
    </lineage>
</organism>
<reference evidence="3 4" key="1">
    <citation type="submission" date="2016-01" db="EMBL/GenBank/DDBJ databases">
        <title>The new phylogeny of the genus Mycobacterium.</title>
        <authorList>
            <person name="Tarcisio F."/>
            <person name="Conor M."/>
            <person name="Antonella G."/>
            <person name="Elisabetta G."/>
            <person name="Giulia F.S."/>
            <person name="Sara T."/>
            <person name="Anna F."/>
            <person name="Clotilde B."/>
            <person name="Roberto B."/>
            <person name="Veronica D.S."/>
            <person name="Fabio R."/>
            <person name="Monica P."/>
            <person name="Olivier J."/>
            <person name="Enrico T."/>
            <person name="Nicola S."/>
        </authorList>
    </citation>
    <scope>NUCLEOTIDE SEQUENCE [LARGE SCALE GENOMIC DNA]</scope>
    <source>
        <strain evidence="3 4">DSM 45394</strain>
    </source>
</reference>
<dbReference type="EMBL" id="LQPG01000035">
    <property type="protein sequence ID" value="ORW08542.1"/>
    <property type="molecule type" value="Genomic_DNA"/>
</dbReference>
<feature type="compositionally biased region" description="Pro residues" evidence="1">
    <location>
        <begin position="212"/>
        <end position="225"/>
    </location>
</feature>
<evidence type="ECO:0000259" key="2">
    <source>
        <dbReference type="Pfam" id="PF25547"/>
    </source>
</evidence>
<feature type="domain" description="Outer membrane channel protein CpnT-like N-terminal" evidence="2">
    <location>
        <begin position="8"/>
        <end position="106"/>
    </location>
</feature>